<keyword evidence="1" id="KW-0132">Cell division</keyword>
<dbReference type="EMBL" id="BROD01000001">
    <property type="protein sequence ID" value="GKX66115.1"/>
    <property type="molecule type" value="Genomic_DNA"/>
</dbReference>
<proteinExistence type="predicted"/>
<evidence type="ECO:0000313" key="1">
    <source>
        <dbReference type="EMBL" id="GKX66115.1"/>
    </source>
</evidence>
<gene>
    <name evidence="1" type="ORF">rsdtw13_13730</name>
</gene>
<organism evidence="1 2">
    <name type="scientific">Inconstantimicrobium mannanitabidum</name>
    <dbReference type="NCBI Taxonomy" id="1604901"/>
    <lineage>
        <taxon>Bacteria</taxon>
        <taxon>Bacillati</taxon>
        <taxon>Bacillota</taxon>
        <taxon>Clostridia</taxon>
        <taxon>Eubacteriales</taxon>
        <taxon>Clostridiaceae</taxon>
        <taxon>Inconstantimicrobium</taxon>
    </lineage>
</organism>
<sequence>MIEKNLNYINGNTVLEPKTTPLDPQVERQYEELKKAKKNRQLREKQKRRKARKAATQTIFILFAAGMFVIWSDNRVYKAENNLTQMKYAIANLQSENEALNVKLLKASSINDIRSSAETKLGMITPTKNDIKRVDLQKNNFKPKSEESVKDGKSLFSKILDAFF</sequence>
<dbReference type="Proteomes" id="UP001058074">
    <property type="component" value="Unassembled WGS sequence"/>
</dbReference>
<name>A0ACB5RAH1_9CLOT</name>
<keyword evidence="2" id="KW-1185">Reference proteome</keyword>
<reference evidence="1" key="1">
    <citation type="journal article" date="2025" name="Int. J. Syst. Evol. Microbiol.">
        <title>Inconstantimicrobium mannanitabidum sp. nov., a novel member of the family Clostridiaceae isolated from anoxic soil under the treatment of reductive soil disinfestation.</title>
        <authorList>
            <person name="Ueki A."/>
            <person name="Tonouchi A."/>
            <person name="Honma S."/>
            <person name="Kaku N."/>
            <person name="Ueki K."/>
        </authorList>
    </citation>
    <scope>NUCLEOTIDE SEQUENCE</scope>
    <source>
        <strain evidence="1">TW13</strain>
    </source>
</reference>
<comment type="caution">
    <text evidence="1">The sequence shown here is derived from an EMBL/GenBank/DDBJ whole genome shotgun (WGS) entry which is preliminary data.</text>
</comment>
<protein>
    <submittedName>
        <fullName evidence="1">Cell division protein FtsL</fullName>
    </submittedName>
</protein>
<accession>A0ACB5RAH1</accession>
<keyword evidence="1" id="KW-0131">Cell cycle</keyword>
<evidence type="ECO:0000313" key="2">
    <source>
        <dbReference type="Proteomes" id="UP001058074"/>
    </source>
</evidence>